<evidence type="ECO:0000256" key="8">
    <source>
        <dbReference type="ARBA" id="ARBA00022989"/>
    </source>
</evidence>
<keyword evidence="4 11" id="KW-0808">Transferase</keyword>
<dbReference type="PANTHER" id="PTHR30474:SF1">
    <property type="entry name" value="PEPTIDOGLYCAN GLYCOSYLTRANSFERASE MRDB"/>
    <property type="match status" value="1"/>
</dbReference>
<dbReference type="Pfam" id="PF01098">
    <property type="entry name" value="FTSW_RODA_SPOVE"/>
    <property type="match status" value="1"/>
</dbReference>
<keyword evidence="3 11" id="KW-0328">Glycosyltransferase</keyword>
<gene>
    <name evidence="11" type="primary">rodA</name>
    <name evidence="12" type="ORF">SAMN02745174_00611</name>
</gene>
<dbReference type="GO" id="GO:0005886">
    <property type="term" value="C:plasma membrane"/>
    <property type="evidence" value="ECO:0007669"/>
    <property type="project" value="UniProtKB-SubCell"/>
</dbReference>
<dbReference type="PROSITE" id="PS00428">
    <property type="entry name" value="FTSW_RODA_SPOVE"/>
    <property type="match status" value="1"/>
</dbReference>
<dbReference type="EMBL" id="FUWX01000005">
    <property type="protein sequence ID" value="SJZ46362.1"/>
    <property type="molecule type" value="Genomic_DNA"/>
</dbReference>
<comment type="similarity">
    <text evidence="11">Belongs to the SEDS family. MrdB/RodA subfamily.</text>
</comment>
<dbReference type="PANTHER" id="PTHR30474">
    <property type="entry name" value="CELL CYCLE PROTEIN"/>
    <property type="match status" value="1"/>
</dbReference>
<dbReference type="InterPro" id="IPR018365">
    <property type="entry name" value="Cell_cycle_FtsW-rel_CS"/>
</dbReference>
<dbReference type="GO" id="GO:0009252">
    <property type="term" value="P:peptidoglycan biosynthetic process"/>
    <property type="evidence" value="ECO:0007669"/>
    <property type="project" value="UniProtKB-UniRule"/>
</dbReference>
<sequence length="367" mass="41605">MGKNREFILALKKIKKMNNGILYTAFCIVALSLMTVYSATYYRTDSFFYKEMVWIALGVIVYFVFSFIDYRKYGKYYKIIYILNILLLLSVYVIGHKRLGAQRWISVGPLTVQPSEFAKLLVVLTFSEVLSSKYRERFSGLKNMFFTGMHVLPIFLLIAKQPDLGTSLVLLFIYMTLIFINGIDWLSLGITIFSGISMIPVAYFFFLKEYQKQRILTFLNPEADMLGSGWNVTQSMIAIGSGGFYGKGFLKGTQSKLRFLPESHTDFIGSVFLEERGFVGGVVLILLYLVLIFQILKIADSSDQYGKLVCYGIAAIFFFHIVVNVGMIMGVMPVTGLPLLLMSYGGTSFLFAFMMLGIVQSVKVYKD</sequence>
<dbReference type="InterPro" id="IPR001182">
    <property type="entry name" value="FtsW/RodA"/>
</dbReference>
<dbReference type="HAMAP" id="MF_02079">
    <property type="entry name" value="PGT_RodA"/>
    <property type="match status" value="1"/>
</dbReference>
<dbReference type="GO" id="GO:0071555">
    <property type="term" value="P:cell wall organization"/>
    <property type="evidence" value="ECO:0007669"/>
    <property type="project" value="UniProtKB-KW"/>
</dbReference>
<keyword evidence="2 11" id="KW-1003">Cell membrane</keyword>
<dbReference type="GO" id="GO:0032153">
    <property type="term" value="C:cell division site"/>
    <property type="evidence" value="ECO:0007669"/>
    <property type="project" value="TreeGrafter"/>
</dbReference>
<evidence type="ECO:0000256" key="10">
    <source>
        <dbReference type="ARBA" id="ARBA00023316"/>
    </source>
</evidence>
<feature type="transmembrane region" description="Helical" evidence="11">
    <location>
        <begin position="164"/>
        <end position="180"/>
    </location>
</feature>
<keyword evidence="10 11" id="KW-0961">Cell wall biogenesis/degradation</keyword>
<dbReference type="GO" id="GO:0015648">
    <property type="term" value="F:lipid-linked peptidoglycan transporter activity"/>
    <property type="evidence" value="ECO:0007669"/>
    <property type="project" value="TreeGrafter"/>
</dbReference>
<comment type="catalytic activity">
    <reaction evidence="11">
        <text>[GlcNAc-(1-&gt;4)-Mur2Ac(oyl-L-Ala-gamma-D-Glu-L-Lys-D-Ala-D-Ala)](n)-di-trans,octa-cis-undecaprenyl diphosphate + beta-D-GlcNAc-(1-&gt;4)-Mur2Ac(oyl-L-Ala-gamma-D-Glu-L-Lys-D-Ala-D-Ala)-di-trans,octa-cis-undecaprenyl diphosphate = [GlcNAc-(1-&gt;4)-Mur2Ac(oyl-L-Ala-gamma-D-Glu-L-Lys-D-Ala-D-Ala)](n+1)-di-trans,octa-cis-undecaprenyl diphosphate + di-trans,octa-cis-undecaprenyl diphosphate + H(+)</text>
        <dbReference type="Rhea" id="RHEA:23708"/>
        <dbReference type="Rhea" id="RHEA-COMP:9602"/>
        <dbReference type="Rhea" id="RHEA-COMP:9603"/>
        <dbReference type="ChEBI" id="CHEBI:15378"/>
        <dbReference type="ChEBI" id="CHEBI:58405"/>
        <dbReference type="ChEBI" id="CHEBI:60033"/>
        <dbReference type="ChEBI" id="CHEBI:78435"/>
        <dbReference type="EC" id="2.4.99.28"/>
    </reaction>
</comment>
<dbReference type="InterPro" id="IPR011923">
    <property type="entry name" value="RodA/MrdB"/>
</dbReference>
<protein>
    <recommendedName>
        <fullName evidence="11">Peptidoglycan glycosyltransferase RodA</fullName>
        <shortName evidence="11">PGT</shortName>
        <ecNumber evidence="11">2.4.99.28</ecNumber>
    </recommendedName>
    <alternativeName>
        <fullName evidence="11">Cell elongation protein RodA</fullName>
    </alternativeName>
    <alternativeName>
        <fullName evidence="11">Cell wall polymerase</fullName>
    </alternativeName>
    <alternativeName>
        <fullName evidence="11">Peptidoglycan polymerase</fullName>
        <shortName evidence="11">PG polymerase</shortName>
    </alternativeName>
</protein>
<evidence type="ECO:0000256" key="3">
    <source>
        <dbReference type="ARBA" id="ARBA00022676"/>
    </source>
</evidence>
<comment type="function">
    <text evidence="11">Peptidoglycan polymerase that is essential for cell wall elongation.</text>
</comment>
<evidence type="ECO:0000256" key="4">
    <source>
        <dbReference type="ARBA" id="ARBA00022679"/>
    </source>
</evidence>
<dbReference type="GO" id="GO:0008955">
    <property type="term" value="F:peptidoglycan glycosyltransferase activity"/>
    <property type="evidence" value="ECO:0007669"/>
    <property type="project" value="UniProtKB-UniRule"/>
</dbReference>
<evidence type="ECO:0000256" key="6">
    <source>
        <dbReference type="ARBA" id="ARBA00022960"/>
    </source>
</evidence>
<feature type="transmembrane region" description="Helical" evidence="11">
    <location>
        <begin position="277"/>
        <end position="296"/>
    </location>
</feature>
<evidence type="ECO:0000256" key="5">
    <source>
        <dbReference type="ARBA" id="ARBA00022692"/>
    </source>
</evidence>
<dbReference type="UniPathway" id="UPA00219"/>
<evidence type="ECO:0000256" key="2">
    <source>
        <dbReference type="ARBA" id="ARBA00022475"/>
    </source>
</evidence>
<keyword evidence="7 11" id="KW-0573">Peptidoglycan synthesis</keyword>
<keyword evidence="6 11" id="KW-0133">Cell shape</keyword>
<feature type="transmembrane region" description="Helical" evidence="11">
    <location>
        <begin position="52"/>
        <end position="70"/>
    </location>
</feature>
<dbReference type="OrthoDB" id="9812661at2"/>
<keyword evidence="9 11" id="KW-0472">Membrane</keyword>
<dbReference type="Proteomes" id="UP000191153">
    <property type="component" value="Unassembled WGS sequence"/>
</dbReference>
<evidence type="ECO:0000256" key="11">
    <source>
        <dbReference type="HAMAP-Rule" id="MF_02079"/>
    </source>
</evidence>
<evidence type="ECO:0000313" key="13">
    <source>
        <dbReference type="Proteomes" id="UP000191153"/>
    </source>
</evidence>
<keyword evidence="8 11" id="KW-1133">Transmembrane helix</keyword>
<evidence type="ECO:0000313" key="12">
    <source>
        <dbReference type="EMBL" id="SJZ46362.1"/>
    </source>
</evidence>
<accession>A0A1T4KV98</accession>
<feature type="transmembrane region" description="Helical" evidence="11">
    <location>
        <begin position="140"/>
        <end position="158"/>
    </location>
</feature>
<dbReference type="AlphaFoldDB" id="A0A1T4KV98"/>
<evidence type="ECO:0000256" key="7">
    <source>
        <dbReference type="ARBA" id="ARBA00022984"/>
    </source>
</evidence>
<feature type="transmembrane region" description="Helical" evidence="11">
    <location>
        <begin position="76"/>
        <end position="95"/>
    </location>
</feature>
<dbReference type="STRING" id="180163.SAMN02745174_00611"/>
<evidence type="ECO:0000256" key="9">
    <source>
        <dbReference type="ARBA" id="ARBA00023136"/>
    </source>
</evidence>
<comment type="pathway">
    <text evidence="11">Cell wall biogenesis; peptidoglycan biosynthesis.</text>
</comment>
<organism evidence="12 13">
    <name type="scientific">Cetobacterium ceti</name>
    <dbReference type="NCBI Taxonomy" id="180163"/>
    <lineage>
        <taxon>Bacteria</taxon>
        <taxon>Fusobacteriati</taxon>
        <taxon>Fusobacteriota</taxon>
        <taxon>Fusobacteriia</taxon>
        <taxon>Fusobacteriales</taxon>
        <taxon>Fusobacteriaceae</taxon>
        <taxon>Cetobacterium</taxon>
    </lineage>
</organism>
<dbReference type="RefSeq" id="WP_078693144.1">
    <property type="nucleotide sequence ID" value="NZ_FUWX01000005.1"/>
</dbReference>
<keyword evidence="13" id="KW-1185">Reference proteome</keyword>
<reference evidence="12 13" key="1">
    <citation type="submission" date="2017-02" db="EMBL/GenBank/DDBJ databases">
        <authorList>
            <person name="Peterson S.W."/>
        </authorList>
    </citation>
    <scope>NUCLEOTIDE SEQUENCE [LARGE SCALE GENOMIC DNA]</scope>
    <source>
        <strain evidence="12 13">ATCC 700028</strain>
    </source>
</reference>
<dbReference type="GO" id="GO:0008360">
    <property type="term" value="P:regulation of cell shape"/>
    <property type="evidence" value="ECO:0007669"/>
    <property type="project" value="UniProtKB-KW"/>
</dbReference>
<comment type="subcellular location">
    <subcellularLocation>
        <location evidence="11">Cell membrane</location>
        <topology evidence="11">Multi-pass membrane protein</topology>
    </subcellularLocation>
    <subcellularLocation>
        <location evidence="1">Membrane</location>
        <topology evidence="1">Multi-pass membrane protein</topology>
    </subcellularLocation>
</comment>
<proteinExistence type="inferred from homology"/>
<feature type="transmembrane region" description="Helical" evidence="11">
    <location>
        <begin position="337"/>
        <end position="359"/>
    </location>
</feature>
<feature type="transmembrane region" description="Helical" evidence="11">
    <location>
        <begin position="20"/>
        <end position="40"/>
    </location>
</feature>
<name>A0A1T4KV98_9FUSO</name>
<dbReference type="GO" id="GO:0051301">
    <property type="term" value="P:cell division"/>
    <property type="evidence" value="ECO:0007669"/>
    <property type="project" value="InterPro"/>
</dbReference>
<evidence type="ECO:0000256" key="1">
    <source>
        <dbReference type="ARBA" id="ARBA00004141"/>
    </source>
</evidence>
<dbReference type="EC" id="2.4.99.28" evidence="11"/>
<feature type="transmembrane region" description="Helical" evidence="11">
    <location>
        <begin position="308"/>
        <end position="331"/>
    </location>
</feature>
<keyword evidence="5 11" id="KW-0812">Transmembrane</keyword>
<dbReference type="NCBIfam" id="TIGR02210">
    <property type="entry name" value="rodA_shape"/>
    <property type="match status" value="1"/>
</dbReference>
<feature type="transmembrane region" description="Helical" evidence="11">
    <location>
        <begin position="185"/>
        <end position="206"/>
    </location>
</feature>